<comment type="pathway">
    <text evidence="3 10">Polyol metabolism; myo-inositol biosynthesis; myo-inositol from D-glucose 6-phosphate: step 2/2.</text>
</comment>
<dbReference type="PRINTS" id="PR00377">
    <property type="entry name" value="IMPHPHTASES"/>
</dbReference>
<dbReference type="InterPro" id="IPR033942">
    <property type="entry name" value="IMPase"/>
</dbReference>
<dbReference type="GO" id="GO:0008934">
    <property type="term" value="F:inositol monophosphate 1-phosphatase activity"/>
    <property type="evidence" value="ECO:0007669"/>
    <property type="project" value="InterPro"/>
</dbReference>
<evidence type="ECO:0000256" key="5">
    <source>
        <dbReference type="ARBA" id="ARBA00022671"/>
    </source>
</evidence>
<evidence type="ECO:0000256" key="9">
    <source>
        <dbReference type="PIRSR" id="PIRSR600760-2"/>
    </source>
</evidence>
<dbReference type="OrthoDB" id="10254945at2759"/>
<dbReference type="EC" id="3.1.3.25" evidence="10"/>
<dbReference type="SUPFAM" id="SSF56655">
    <property type="entry name" value="Carbohydrate phosphatase"/>
    <property type="match status" value="1"/>
</dbReference>
<keyword evidence="6 9" id="KW-0479">Metal-binding</keyword>
<dbReference type="AlphaFoldDB" id="A0A6C1DRH9"/>
<dbReference type="GO" id="GO:0046854">
    <property type="term" value="P:phosphatidylinositol phosphate biosynthetic process"/>
    <property type="evidence" value="ECO:0007669"/>
    <property type="project" value="InterPro"/>
</dbReference>
<feature type="binding site" evidence="9">
    <location>
        <position position="97"/>
    </location>
    <ligand>
        <name>Mg(2+)</name>
        <dbReference type="ChEBI" id="CHEBI:18420"/>
        <label>1</label>
        <note>catalytic</note>
    </ligand>
</feature>
<dbReference type="EMBL" id="CP048985">
    <property type="protein sequence ID" value="QID78794.1"/>
    <property type="molecule type" value="Genomic_DNA"/>
</dbReference>
<evidence type="ECO:0000313" key="11">
    <source>
        <dbReference type="EMBL" id="QID78794.1"/>
    </source>
</evidence>
<feature type="binding site" evidence="9">
    <location>
        <position position="96"/>
    </location>
    <ligand>
        <name>Mg(2+)</name>
        <dbReference type="ChEBI" id="CHEBI:18420"/>
        <label>1</label>
        <note>catalytic</note>
    </ligand>
</feature>
<gene>
    <name evidence="11" type="primary">INM2_1</name>
    <name evidence="11" type="ORF">GRS66_001018</name>
</gene>
<comment type="catalytic activity">
    <reaction evidence="1 10">
        <text>a myo-inositol phosphate + H2O = myo-inositol + phosphate</text>
        <dbReference type="Rhea" id="RHEA:24056"/>
        <dbReference type="ChEBI" id="CHEBI:15377"/>
        <dbReference type="ChEBI" id="CHEBI:17268"/>
        <dbReference type="ChEBI" id="CHEBI:43474"/>
        <dbReference type="ChEBI" id="CHEBI:84139"/>
        <dbReference type="EC" id="3.1.3.25"/>
    </reaction>
</comment>
<dbReference type="PROSITE" id="PS00629">
    <property type="entry name" value="IMP_1"/>
    <property type="match status" value="1"/>
</dbReference>
<keyword evidence="8 9" id="KW-0460">Magnesium</keyword>
<evidence type="ECO:0000256" key="7">
    <source>
        <dbReference type="ARBA" id="ARBA00022801"/>
    </source>
</evidence>
<keyword evidence="7 10" id="KW-0378">Hydrolase</keyword>
<dbReference type="GO" id="GO:0071545">
    <property type="term" value="P:inositol phosphate catabolic process"/>
    <property type="evidence" value="ECO:0007669"/>
    <property type="project" value="UniProtKB-ARBA"/>
</dbReference>
<protein>
    <recommendedName>
        <fullName evidence="10">Inositol-1-monophosphatase</fullName>
        <ecNumber evidence="10">3.1.3.25</ecNumber>
    </recommendedName>
</protein>
<evidence type="ECO:0000256" key="2">
    <source>
        <dbReference type="ARBA" id="ARBA00001946"/>
    </source>
</evidence>
<keyword evidence="12" id="KW-1185">Reference proteome</keyword>
<dbReference type="InterPro" id="IPR020550">
    <property type="entry name" value="Inositol_monophosphatase_CS"/>
</dbReference>
<dbReference type="FunFam" id="3.40.190.80:FF:000012">
    <property type="entry name" value="Inositol-1-monophosphatase"/>
    <property type="match status" value="1"/>
</dbReference>
<dbReference type="GO" id="GO:0007165">
    <property type="term" value="P:signal transduction"/>
    <property type="evidence" value="ECO:0007669"/>
    <property type="project" value="TreeGrafter"/>
</dbReference>
<sequence>MVLTRQVLEEVENTFIELLRSKIGPLVKSHAGTNFCSYDDKANGVDLVTALDKQIESIIKETLMAKYPSFKFIGEETYVKGVTKITNGPTFIVDPIDGTTNFIHGYPYSCTSLGLAEMGKPVVGVVFNPHLNQLFHASKGNGAFLNDQEIKVSKRPLILQKSLIALEGGSERTEGSQGNFDKKMNTYKNLLNESGAFVHGFRSAGSAAMNICYVASGMLDAYWEGGCWAWDVCAGWCILEEAGGIMVGGNCGEWNIPLDRRCYLAIRGGCESMEQKRFAESFWPHVAGELEY</sequence>
<dbReference type="PANTHER" id="PTHR20854">
    <property type="entry name" value="INOSITOL MONOPHOSPHATASE"/>
    <property type="match status" value="1"/>
</dbReference>
<dbReference type="InterPro" id="IPR000760">
    <property type="entry name" value="Inositol_monophosphatase-like"/>
</dbReference>
<dbReference type="Proteomes" id="UP000501346">
    <property type="component" value="Chromosome ScIV"/>
</dbReference>
<dbReference type="PANTHER" id="PTHR20854:SF4">
    <property type="entry name" value="INOSITOL-1-MONOPHOSPHATASE-RELATED"/>
    <property type="match status" value="1"/>
</dbReference>
<proteinExistence type="inferred from homology"/>
<evidence type="ECO:0000256" key="4">
    <source>
        <dbReference type="ARBA" id="ARBA00009759"/>
    </source>
</evidence>
<feature type="binding site" evidence="9">
    <location>
        <position position="231"/>
    </location>
    <ligand>
        <name>Mg(2+)</name>
        <dbReference type="ChEBI" id="CHEBI:18420"/>
        <label>1</label>
        <note>catalytic</note>
    </ligand>
</feature>
<dbReference type="UniPathway" id="UPA00823">
    <property type="reaction ID" value="UER00788"/>
</dbReference>
<dbReference type="GO" id="GO:0006021">
    <property type="term" value="P:inositol biosynthetic process"/>
    <property type="evidence" value="ECO:0007669"/>
    <property type="project" value="UniProtKB-UniPathway"/>
</dbReference>
<dbReference type="GO" id="GO:0046872">
    <property type="term" value="F:metal ion binding"/>
    <property type="evidence" value="ECO:0007669"/>
    <property type="project" value="UniProtKB-KW"/>
</dbReference>
<dbReference type="Gene3D" id="3.30.540.10">
    <property type="entry name" value="Fructose-1,6-Bisphosphatase, subunit A, domain 1"/>
    <property type="match status" value="1"/>
</dbReference>
<evidence type="ECO:0000256" key="10">
    <source>
        <dbReference type="RuleBase" id="RU364068"/>
    </source>
</evidence>
<dbReference type="Pfam" id="PF00459">
    <property type="entry name" value="Inositol_P"/>
    <property type="match status" value="1"/>
</dbReference>
<dbReference type="InterPro" id="IPR020583">
    <property type="entry name" value="Inositol_monoP_metal-BS"/>
</dbReference>
<name>A0A6C1DRH9_SACPS</name>
<feature type="binding site" evidence="9">
    <location>
        <position position="75"/>
    </location>
    <ligand>
        <name>Mg(2+)</name>
        <dbReference type="ChEBI" id="CHEBI:18420"/>
        <label>1</label>
        <note>catalytic</note>
    </ligand>
</feature>
<accession>A0A6C1DRH9</accession>
<comment type="similarity">
    <text evidence="4 10">Belongs to the inositol monophosphatase superfamily.</text>
</comment>
<dbReference type="Gene3D" id="3.40.190.80">
    <property type="match status" value="1"/>
</dbReference>
<evidence type="ECO:0000256" key="1">
    <source>
        <dbReference type="ARBA" id="ARBA00001033"/>
    </source>
</evidence>
<organism evidence="11 12">
    <name type="scientific">Saccharomyces pastorianus</name>
    <name type="common">Lager yeast</name>
    <name type="synonym">Saccharomyces cerevisiae x Saccharomyces eubayanus</name>
    <dbReference type="NCBI Taxonomy" id="27292"/>
    <lineage>
        <taxon>Eukaryota</taxon>
        <taxon>Fungi</taxon>
        <taxon>Dikarya</taxon>
        <taxon>Ascomycota</taxon>
        <taxon>Saccharomycotina</taxon>
        <taxon>Saccharomycetes</taxon>
        <taxon>Saccharomycetales</taxon>
        <taxon>Saccharomycetaceae</taxon>
        <taxon>Saccharomyces</taxon>
    </lineage>
</organism>
<evidence type="ECO:0000256" key="8">
    <source>
        <dbReference type="ARBA" id="ARBA00022842"/>
    </source>
</evidence>
<evidence type="ECO:0000313" key="12">
    <source>
        <dbReference type="Proteomes" id="UP000501346"/>
    </source>
</evidence>
<feature type="binding site" evidence="9">
    <location>
        <position position="94"/>
    </location>
    <ligand>
        <name>Mg(2+)</name>
        <dbReference type="ChEBI" id="CHEBI:18420"/>
        <label>1</label>
        <note>catalytic</note>
    </ligand>
</feature>
<dbReference type="PROSITE" id="PS00630">
    <property type="entry name" value="IMP_2"/>
    <property type="match status" value="1"/>
</dbReference>
<dbReference type="CDD" id="cd01639">
    <property type="entry name" value="IMPase"/>
    <property type="match status" value="1"/>
</dbReference>
<comment type="cofactor">
    <cofactor evidence="2 9 10">
        <name>Mg(2+)</name>
        <dbReference type="ChEBI" id="CHEBI:18420"/>
    </cofactor>
</comment>
<reference evidence="11 12" key="1">
    <citation type="journal article" date="2019" name="BMC Genomics">
        <title>Chromosome level assembly and comparative genome analysis confirm lager-brewing yeasts originated from a single hybridization.</title>
        <authorList>
            <person name="Salazar A.N."/>
            <person name="Gorter de Vries A.R."/>
            <person name="van den Broek M."/>
            <person name="Brouwers N."/>
            <person name="de la Torre Cortes P."/>
            <person name="Kuijpers N.G.A."/>
            <person name="Daran J.G."/>
            <person name="Abeel T."/>
        </authorList>
    </citation>
    <scope>NUCLEOTIDE SEQUENCE [LARGE SCALE GENOMIC DNA]</scope>
    <source>
        <strain evidence="11 12">CBS 1483</strain>
    </source>
</reference>
<evidence type="ECO:0000256" key="6">
    <source>
        <dbReference type="ARBA" id="ARBA00022723"/>
    </source>
</evidence>
<keyword evidence="5" id="KW-0452">Lithium</keyword>
<evidence type="ECO:0000256" key="3">
    <source>
        <dbReference type="ARBA" id="ARBA00005152"/>
    </source>
</evidence>
<dbReference type="FunFam" id="3.30.540.10:FF:000013">
    <property type="entry name" value="Inositol-1-monophosphatase"/>
    <property type="match status" value="1"/>
</dbReference>